<evidence type="ECO:0000313" key="4">
    <source>
        <dbReference type="Proteomes" id="UP000569914"/>
    </source>
</evidence>
<evidence type="ECO:0000259" key="2">
    <source>
        <dbReference type="PROSITE" id="PS50937"/>
    </source>
</evidence>
<dbReference type="SUPFAM" id="SSF46955">
    <property type="entry name" value="Putative DNA-binding domain"/>
    <property type="match status" value="2"/>
</dbReference>
<protein>
    <submittedName>
        <fullName evidence="3">DNA-binding transcriptional MerR regulator</fullName>
    </submittedName>
</protein>
<dbReference type="PANTHER" id="PTHR30204">
    <property type="entry name" value="REDOX-CYCLING DRUG-SENSING TRANSCRIPTIONAL ACTIVATOR SOXR"/>
    <property type="match status" value="1"/>
</dbReference>
<evidence type="ECO:0000313" key="3">
    <source>
        <dbReference type="EMBL" id="NYE73176.1"/>
    </source>
</evidence>
<accession>A0A7Y9IAV4</accession>
<feature type="domain" description="HTH merR-type" evidence="2">
    <location>
        <begin position="16"/>
        <end position="62"/>
    </location>
</feature>
<dbReference type="Proteomes" id="UP000569914">
    <property type="component" value="Unassembled WGS sequence"/>
</dbReference>
<dbReference type="GO" id="GO:0003677">
    <property type="term" value="F:DNA binding"/>
    <property type="evidence" value="ECO:0007669"/>
    <property type="project" value="UniProtKB-KW"/>
</dbReference>
<reference evidence="3 4" key="1">
    <citation type="submission" date="2020-07" db="EMBL/GenBank/DDBJ databases">
        <title>Sequencing the genomes of 1000 actinobacteria strains.</title>
        <authorList>
            <person name="Klenk H.-P."/>
        </authorList>
    </citation>
    <scope>NUCLEOTIDE SEQUENCE [LARGE SCALE GENOMIC DNA]</scope>
    <source>
        <strain evidence="3 4">DSM 22083</strain>
    </source>
</reference>
<dbReference type="InterPro" id="IPR000551">
    <property type="entry name" value="MerR-type_HTH_dom"/>
</dbReference>
<dbReference type="InterPro" id="IPR047057">
    <property type="entry name" value="MerR_fam"/>
</dbReference>
<dbReference type="GO" id="GO:0003700">
    <property type="term" value="F:DNA-binding transcription factor activity"/>
    <property type="evidence" value="ECO:0007669"/>
    <property type="project" value="InterPro"/>
</dbReference>
<feature type="domain" description="HTH merR-type" evidence="2">
    <location>
        <begin position="133"/>
        <end position="197"/>
    </location>
</feature>
<name>A0A7Y9IAV4_9ACTN</name>
<dbReference type="Pfam" id="PF00376">
    <property type="entry name" value="MerR"/>
    <property type="match status" value="1"/>
</dbReference>
<proteinExistence type="predicted"/>
<dbReference type="RefSeq" id="WP_179754474.1">
    <property type="nucleotide sequence ID" value="NZ_JACCBU010000001.1"/>
</dbReference>
<dbReference type="PROSITE" id="PS50937">
    <property type="entry name" value="HTH_MERR_2"/>
    <property type="match status" value="2"/>
</dbReference>
<dbReference type="SMART" id="SM00422">
    <property type="entry name" value="HTH_MERR"/>
    <property type="match status" value="2"/>
</dbReference>
<keyword evidence="1 3" id="KW-0238">DNA-binding</keyword>
<organism evidence="3 4">
    <name type="scientific">Microlunatus parietis</name>
    <dbReference type="NCBI Taxonomy" id="682979"/>
    <lineage>
        <taxon>Bacteria</taxon>
        <taxon>Bacillati</taxon>
        <taxon>Actinomycetota</taxon>
        <taxon>Actinomycetes</taxon>
        <taxon>Propionibacteriales</taxon>
        <taxon>Propionibacteriaceae</taxon>
        <taxon>Microlunatus</taxon>
    </lineage>
</organism>
<dbReference type="Pfam" id="PF13411">
    <property type="entry name" value="MerR_1"/>
    <property type="match status" value="1"/>
</dbReference>
<comment type="caution">
    <text evidence="3">The sequence shown here is derived from an EMBL/GenBank/DDBJ whole genome shotgun (WGS) entry which is preliminary data.</text>
</comment>
<dbReference type="PANTHER" id="PTHR30204:SF93">
    <property type="entry name" value="HTH MERR-TYPE DOMAIN-CONTAINING PROTEIN"/>
    <property type="match status" value="1"/>
</dbReference>
<dbReference type="EMBL" id="JACCBU010000001">
    <property type="protein sequence ID" value="NYE73176.1"/>
    <property type="molecule type" value="Genomic_DNA"/>
</dbReference>
<dbReference type="InterPro" id="IPR009061">
    <property type="entry name" value="DNA-bd_dom_put_sf"/>
</dbReference>
<sequence length="240" mass="26524">MVEEAAVRYRPVDLGRAVGLGPSQIRNYERLGFLPPAHRTAHGYRRFGEEHLVALRTARTMITGYGWQRACDALAAAHRGDATASLAVADERHASLHAQREQVAQALDALRRTRGRISALAGLRVYRGRTVGIGEAAAAVGTTTSAVRYWESRGVITAQRVAGRRRYDYRLLQQLQLIKLLRDIRYGFGAIAVVVRDLEESPGTKAIEALEERRAKVERASRAAAVATRALLDYLDRLGL</sequence>
<dbReference type="Gene3D" id="1.10.1660.10">
    <property type="match status" value="2"/>
</dbReference>
<dbReference type="AlphaFoldDB" id="A0A7Y9IAV4"/>
<gene>
    <name evidence="3" type="ORF">BKA15_004505</name>
</gene>
<evidence type="ECO:0000256" key="1">
    <source>
        <dbReference type="ARBA" id="ARBA00023125"/>
    </source>
</evidence>
<keyword evidence="4" id="KW-1185">Reference proteome</keyword>